<evidence type="ECO:0000256" key="1">
    <source>
        <dbReference type="ARBA" id="ARBA00022679"/>
    </source>
</evidence>
<sequence>MPVKSPLRAKTRLAPEVGPDDRAALARAFAADTVAVALATPGVGRVLVVADDRALAGAAEFVAEPEVRGLEPAIADGIAAAGATAIGSAPPTRVSRQSEWRGGRSSGAHPAEAPPVGVLLGDLPALRTVDLAAALEAAARHPLAFVRDADGTGTTLATARAGVPFAPRFGHDSAARHSAAGFVELGASDASSWPTLRRDVDTASALAEAVALGVGRATAAEVARLAASLPWLGP</sequence>
<dbReference type="Proteomes" id="UP000324678">
    <property type="component" value="Chromosome"/>
</dbReference>
<dbReference type="GO" id="GO:0043814">
    <property type="term" value="F:phospholactate guanylyltransferase activity"/>
    <property type="evidence" value="ECO:0007669"/>
    <property type="project" value="InterPro"/>
</dbReference>
<dbReference type="OrthoDB" id="9151145at2"/>
<dbReference type="SUPFAM" id="SSF53448">
    <property type="entry name" value="Nucleotide-diphospho-sugar transferases"/>
    <property type="match status" value="1"/>
</dbReference>
<proteinExistence type="predicted"/>
<evidence type="ECO:0000313" key="6">
    <source>
        <dbReference type="EMBL" id="QEO16190.1"/>
    </source>
</evidence>
<evidence type="ECO:0000256" key="2">
    <source>
        <dbReference type="ARBA" id="ARBA00022695"/>
    </source>
</evidence>
<evidence type="ECO:0000256" key="4">
    <source>
        <dbReference type="ARBA" id="ARBA00023134"/>
    </source>
</evidence>
<reference evidence="6 7" key="1">
    <citation type="submission" date="2019-09" db="EMBL/GenBank/DDBJ databases">
        <title>Genome sequencing of strain KACC 19306.</title>
        <authorList>
            <person name="Heo J."/>
            <person name="Kim S.-J."/>
            <person name="Kim J.-S."/>
            <person name="Hong S.-B."/>
            <person name="Kwon S.-W."/>
        </authorList>
    </citation>
    <scope>NUCLEOTIDE SEQUENCE [LARGE SCALE GENOMIC DNA]</scope>
    <source>
        <strain evidence="6 7">KACC 19306</strain>
    </source>
</reference>
<evidence type="ECO:0000256" key="5">
    <source>
        <dbReference type="SAM" id="MobiDB-lite"/>
    </source>
</evidence>
<keyword evidence="3" id="KW-0547">Nucleotide-binding</keyword>
<evidence type="ECO:0000313" key="7">
    <source>
        <dbReference type="Proteomes" id="UP000324678"/>
    </source>
</evidence>
<keyword evidence="1 6" id="KW-0808">Transferase</keyword>
<organism evidence="6 7">
    <name type="scientific">Agromyces intestinalis</name>
    <dbReference type="NCBI Taxonomy" id="2592652"/>
    <lineage>
        <taxon>Bacteria</taxon>
        <taxon>Bacillati</taxon>
        <taxon>Actinomycetota</taxon>
        <taxon>Actinomycetes</taxon>
        <taxon>Micrococcales</taxon>
        <taxon>Microbacteriaceae</taxon>
        <taxon>Agromyces</taxon>
    </lineage>
</organism>
<dbReference type="Gene3D" id="3.90.550.10">
    <property type="entry name" value="Spore Coat Polysaccharide Biosynthesis Protein SpsA, Chain A"/>
    <property type="match status" value="1"/>
</dbReference>
<protein>
    <submittedName>
        <fullName evidence="6">2-phospho-L-lactate guanylyltransferase</fullName>
    </submittedName>
</protein>
<keyword evidence="4" id="KW-0342">GTP-binding</keyword>
<dbReference type="EMBL" id="CP043505">
    <property type="protein sequence ID" value="QEO16190.1"/>
    <property type="molecule type" value="Genomic_DNA"/>
</dbReference>
<dbReference type="InterPro" id="IPR002835">
    <property type="entry name" value="CofC"/>
</dbReference>
<evidence type="ECO:0000256" key="3">
    <source>
        <dbReference type="ARBA" id="ARBA00022741"/>
    </source>
</evidence>
<dbReference type="InterPro" id="IPR029044">
    <property type="entry name" value="Nucleotide-diphossugar_trans"/>
</dbReference>
<dbReference type="PANTHER" id="PTHR40392">
    <property type="entry name" value="2-PHOSPHO-L-LACTATE GUANYLYLTRANSFERASE"/>
    <property type="match status" value="1"/>
</dbReference>
<keyword evidence="7" id="KW-1185">Reference proteome</keyword>
<name>A0A5C1YLR8_9MICO</name>
<feature type="region of interest" description="Disordered" evidence="5">
    <location>
        <begin position="88"/>
        <end position="114"/>
    </location>
</feature>
<dbReference type="KEGG" id="ail:FLP10_09970"/>
<gene>
    <name evidence="6" type="ORF">FLP10_09970</name>
</gene>
<accession>A0A5C1YLR8</accession>
<dbReference type="GO" id="GO:0005525">
    <property type="term" value="F:GTP binding"/>
    <property type="evidence" value="ECO:0007669"/>
    <property type="project" value="UniProtKB-KW"/>
</dbReference>
<dbReference type="AlphaFoldDB" id="A0A5C1YLR8"/>
<dbReference type="PANTHER" id="PTHR40392:SF1">
    <property type="entry name" value="2-PHOSPHO-L-LACTATE GUANYLYLTRANSFERASE"/>
    <property type="match status" value="1"/>
</dbReference>
<keyword evidence="2 6" id="KW-0548">Nucleotidyltransferase</keyword>